<evidence type="ECO:0000313" key="5">
    <source>
        <dbReference type="EMBL" id="KAK2563044.1"/>
    </source>
</evidence>
<feature type="compositionally biased region" description="Basic and acidic residues" evidence="3">
    <location>
        <begin position="187"/>
        <end position="202"/>
    </location>
</feature>
<feature type="compositionally biased region" description="Basic and acidic residues" evidence="3">
    <location>
        <begin position="354"/>
        <end position="369"/>
    </location>
</feature>
<dbReference type="InterPro" id="IPR051846">
    <property type="entry name" value="SH2_domain_adapters"/>
</dbReference>
<dbReference type="Proteomes" id="UP001249851">
    <property type="component" value="Unassembled WGS sequence"/>
</dbReference>
<dbReference type="PROSITE" id="PS50001">
    <property type="entry name" value="SH2"/>
    <property type="match status" value="1"/>
</dbReference>
<reference evidence="5" key="2">
    <citation type="journal article" date="2023" name="Science">
        <title>Genomic signatures of disease resistance in endangered staghorn corals.</title>
        <authorList>
            <person name="Vollmer S.V."/>
            <person name="Selwyn J.D."/>
            <person name="Despard B.A."/>
            <person name="Roesel C.L."/>
        </authorList>
    </citation>
    <scope>NUCLEOTIDE SEQUENCE</scope>
    <source>
        <strain evidence="5">K2</strain>
    </source>
</reference>
<dbReference type="PANTHER" id="PTHR15127:SF32">
    <property type="entry name" value="HEAVYWEIGHT, ISOFORM A"/>
    <property type="match status" value="1"/>
</dbReference>
<dbReference type="GO" id="GO:0001784">
    <property type="term" value="F:phosphotyrosine residue binding"/>
    <property type="evidence" value="ECO:0007669"/>
    <property type="project" value="TreeGrafter"/>
</dbReference>
<feature type="domain" description="SH2" evidence="4">
    <location>
        <begin position="424"/>
        <end position="518"/>
    </location>
</feature>
<dbReference type="SMART" id="SM00252">
    <property type="entry name" value="SH2"/>
    <property type="match status" value="1"/>
</dbReference>
<dbReference type="PRINTS" id="PR00401">
    <property type="entry name" value="SH2DOMAIN"/>
</dbReference>
<dbReference type="Pfam" id="PF00017">
    <property type="entry name" value="SH2"/>
    <property type="match status" value="1"/>
</dbReference>
<dbReference type="AlphaFoldDB" id="A0AAD9V6I6"/>
<feature type="compositionally biased region" description="Basic and acidic residues" evidence="3">
    <location>
        <begin position="266"/>
        <end position="279"/>
    </location>
</feature>
<protein>
    <submittedName>
        <fullName evidence="5">SH2 domain-containing adapter protein B</fullName>
    </submittedName>
</protein>
<proteinExistence type="predicted"/>
<evidence type="ECO:0000256" key="3">
    <source>
        <dbReference type="SAM" id="MobiDB-lite"/>
    </source>
</evidence>
<feature type="compositionally biased region" description="Basic and acidic residues" evidence="3">
    <location>
        <begin position="21"/>
        <end position="34"/>
    </location>
</feature>
<gene>
    <name evidence="5" type="ORF">P5673_014054</name>
</gene>
<evidence type="ECO:0000313" key="6">
    <source>
        <dbReference type="Proteomes" id="UP001249851"/>
    </source>
</evidence>
<feature type="region of interest" description="Disordered" evidence="3">
    <location>
        <begin position="168"/>
        <end position="407"/>
    </location>
</feature>
<feature type="compositionally biased region" description="Acidic residues" evidence="3">
    <location>
        <begin position="224"/>
        <end position="237"/>
    </location>
</feature>
<dbReference type="SUPFAM" id="SSF55550">
    <property type="entry name" value="SH2 domain"/>
    <property type="match status" value="1"/>
</dbReference>
<organism evidence="5 6">
    <name type="scientific">Acropora cervicornis</name>
    <name type="common">Staghorn coral</name>
    <dbReference type="NCBI Taxonomy" id="6130"/>
    <lineage>
        <taxon>Eukaryota</taxon>
        <taxon>Metazoa</taxon>
        <taxon>Cnidaria</taxon>
        <taxon>Anthozoa</taxon>
        <taxon>Hexacorallia</taxon>
        <taxon>Scleractinia</taxon>
        <taxon>Astrocoeniina</taxon>
        <taxon>Acroporidae</taxon>
        <taxon>Acropora</taxon>
    </lineage>
</organism>
<feature type="region of interest" description="Disordered" evidence="3">
    <location>
        <begin position="1"/>
        <end position="80"/>
    </location>
</feature>
<evidence type="ECO:0000259" key="4">
    <source>
        <dbReference type="PROSITE" id="PS50001"/>
    </source>
</evidence>
<accession>A0AAD9V6I6</accession>
<dbReference type="Gene3D" id="3.30.505.10">
    <property type="entry name" value="SH2 domain"/>
    <property type="match status" value="1"/>
</dbReference>
<evidence type="ECO:0000256" key="2">
    <source>
        <dbReference type="PROSITE-ProRule" id="PRU00191"/>
    </source>
</evidence>
<sequence length="536" mass="60613">MAHIGSYLKGKLGGHKAPRPPRRDYDGSRSHSEDSESEESYLDPTTVHPTEAPVDCPIMPSYPPPRPNHSPVNHHRVQDPSKRCSFPVMGVQQNRPPIAGTKSHRPQSAEHVQLVKSQVPNQTPKIVYILQVFTNDRMPMFINALKKIAGDDYCEPWDAKPVRSADTADYWDPCDKIPTAPPPVRKSSKDDYIDPYDAKKDVSSQGGVVKVVQKRPTKPPREQELDEDNEDSYDDPYDTGKVTLLDEQSKRLSIRGMRIPSVEGHQLTERDEKRGRMNIDKAQSPSRDQRPADDYDTPWESKSPFGIKQMSPSANKDKPQAPSSDNRPADDYEKPWEWNKKSPLNGHLQPLKPLDSHQSPKADARRAEDYDAPWEWSKSKSVGGMVPSKEGDVKGAVAPKKPPRTFAEQQTAIDPTLPLEQQGWYHGPLKRLEAETLLRDAEDCSFLLRNSESSKNDYSLSVKNNNSFMHLKIVCANNKYILGQFSKPFDTVPEMIHYYSVNKLNIKGAIHKKLLHPLLQMPEYQTLEPLGHDTAM</sequence>
<dbReference type="PANTHER" id="PTHR15127">
    <property type="entry name" value="HEAVYWEIGHT, ISOFORM A"/>
    <property type="match status" value="1"/>
</dbReference>
<dbReference type="EMBL" id="JARQWQ010000027">
    <property type="protein sequence ID" value="KAK2563044.1"/>
    <property type="molecule type" value="Genomic_DNA"/>
</dbReference>
<reference evidence="5" key="1">
    <citation type="journal article" date="2023" name="G3 (Bethesda)">
        <title>Whole genome assembly and annotation of the endangered Caribbean coral Acropora cervicornis.</title>
        <authorList>
            <person name="Selwyn J.D."/>
            <person name="Vollmer S.V."/>
        </authorList>
    </citation>
    <scope>NUCLEOTIDE SEQUENCE</scope>
    <source>
        <strain evidence="5">K2</strain>
    </source>
</reference>
<name>A0AAD9V6I6_ACRCE</name>
<dbReference type="InterPro" id="IPR000980">
    <property type="entry name" value="SH2"/>
</dbReference>
<keyword evidence="6" id="KW-1185">Reference proteome</keyword>
<evidence type="ECO:0000256" key="1">
    <source>
        <dbReference type="ARBA" id="ARBA00022999"/>
    </source>
</evidence>
<feature type="compositionally biased region" description="Basic and acidic residues" evidence="3">
    <location>
        <begin position="327"/>
        <end position="340"/>
    </location>
</feature>
<dbReference type="InterPro" id="IPR036860">
    <property type="entry name" value="SH2_dom_sf"/>
</dbReference>
<comment type="caution">
    <text evidence="5">The sequence shown here is derived from an EMBL/GenBank/DDBJ whole genome shotgun (WGS) entry which is preliminary data.</text>
</comment>
<keyword evidence="1 2" id="KW-0727">SH2 domain</keyword>